<accession>A0ABP0M7J8</accession>
<keyword evidence="3" id="KW-1185">Reference proteome</keyword>
<organism evidence="2 3">
    <name type="scientific">Durusdinium trenchii</name>
    <dbReference type="NCBI Taxonomy" id="1381693"/>
    <lineage>
        <taxon>Eukaryota</taxon>
        <taxon>Sar</taxon>
        <taxon>Alveolata</taxon>
        <taxon>Dinophyceae</taxon>
        <taxon>Suessiales</taxon>
        <taxon>Symbiodiniaceae</taxon>
        <taxon>Durusdinium</taxon>
    </lineage>
</organism>
<evidence type="ECO:0000256" key="1">
    <source>
        <dbReference type="SAM" id="MobiDB-lite"/>
    </source>
</evidence>
<feature type="region of interest" description="Disordered" evidence="1">
    <location>
        <begin position="144"/>
        <end position="169"/>
    </location>
</feature>
<dbReference type="Proteomes" id="UP001642464">
    <property type="component" value="Unassembled WGS sequence"/>
</dbReference>
<feature type="compositionally biased region" description="Basic and acidic residues" evidence="1">
    <location>
        <begin position="453"/>
        <end position="479"/>
    </location>
</feature>
<feature type="region of interest" description="Disordered" evidence="1">
    <location>
        <begin position="441"/>
        <end position="480"/>
    </location>
</feature>
<evidence type="ECO:0000313" key="2">
    <source>
        <dbReference type="EMBL" id="CAK9046687.1"/>
    </source>
</evidence>
<name>A0ABP0M7J8_9DINO</name>
<protein>
    <submittedName>
        <fullName evidence="2">Uncharacterized protein</fullName>
    </submittedName>
</protein>
<reference evidence="2 3" key="1">
    <citation type="submission" date="2024-02" db="EMBL/GenBank/DDBJ databases">
        <authorList>
            <person name="Chen Y."/>
            <person name="Shah S."/>
            <person name="Dougan E. K."/>
            <person name="Thang M."/>
            <person name="Chan C."/>
        </authorList>
    </citation>
    <scope>NUCLEOTIDE SEQUENCE [LARGE SCALE GENOMIC DNA]</scope>
</reference>
<comment type="caution">
    <text evidence="2">The sequence shown here is derived from an EMBL/GenBank/DDBJ whole genome shotgun (WGS) entry which is preliminary data.</text>
</comment>
<sequence length="683" mass="76846">MTGAVCLSGDDGELRKEVAEDHKTGGYFVDAIVARLMEEKDAKNAKCILFQDQHFVALRFLDGQWEINFERYTHTWEKADLYRGLQRGHPYCQDEKGVWIIDVEEVDAAYYIASQEDVCHNSRGKDECGESGMPAIGCADDSVDVASQRSGPRTAAKSKAGPSQRVEDSAMRIVKEEDKEADDIPLEDATFERLKQRRHMRGANTSDVDFAHLFNSLAKMNDCFQQEPAEEIDTSDTILHKVRLWQDCVRKTFADGLLGAMKNILLDYDNQENQFLAACVNACLTFEGQQRKEKNREEHADEEQEDEVEDDEEKEQKAQWCAAREAVMDVAFSKKKIFFPEALLTSLKAKGGPNVSREGLLDGLLNMKYLQRLPGSKKADTRYIPVLTAEVSLCDILHHQDRICELELSEMYNIDKFSNYLTQHPHRAANSKILADVLQASSESRRPRAGRPSPEEVKQKEDMQARSRKLRSGETHGEELLEALTEPIQKKRKFSQKKPEVKTENSEDHILIRKVNYQYPGNFLLHSENGGSPHCVAVKQDEEDKLIVFDTDGVFHLAVADFETALLGGVDAATCVIFKLQDGKKDTDVGMSDFENLLDLAAGSSESNEECTTDDAQDTALLPEVSEKKGSFDWLDDTGRVITDQVLLSDLQTEAQKFMEAAKAGQFRAERGAGCAKETRCDR</sequence>
<gene>
    <name evidence="2" type="ORF">SCF082_LOCUS26239</name>
</gene>
<evidence type="ECO:0000313" key="3">
    <source>
        <dbReference type="Proteomes" id="UP001642464"/>
    </source>
</evidence>
<dbReference type="EMBL" id="CAXAMM010019890">
    <property type="protein sequence ID" value="CAK9046687.1"/>
    <property type="molecule type" value="Genomic_DNA"/>
</dbReference>
<proteinExistence type="predicted"/>
<feature type="compositionally biased region" description="Basic and acidic residues" evidence="1">
    <location>
        <begin position="290"/>
        <end position="299"/>
    </location>
</feature>
<feature type="region of interest" description="Disordered" evidence="1">
    <location>
        <begin position="290"/>
        <end position="315"/>
    </location>
</feature>
<feature type="compositionally biased region" description="Acidic residues" evidence="1">
    <location>
        <begin position="300"/>
        <end position="313"/>
    </location>
</feature>